<comment type="caution">
    <text evidence="1">The sequence shown here is derived from an EMBL/GenBank/DDBJ whole genome shotgun (WGS) entry which is preliminary data.</text>
</comment>
<name>A0AAV2BRV5_9ARAC</name>
<evidence type="ECO:0000313" key="2">
    <source>
        <dbReference type="Proteomes" id="UP001497382"/>
    </source>
</evidence>
<keyword evidence="2" id="KW-1185">Reference proteome</keyword>
<dbReference type="Proteomes" id="UP001497382">
    <property type="component" value="Unassembled WGS sequence"/>
</dbReference>
<dbReference type="AlphaFoldDB" id="A0AAV2BRV5"/>
<proteinExistence type="predicted"/>
<dbReference type="EMBL" id="CAXIEN010000476">
    <property type="protein sequence ID" value="CAL1298798.1"/>
    <property type="molecule type" value="Genomic_DNA"/>
</dbReference>
<protein>
    <submittedName>
        <fullName evidence="1">Uncharacterized protein</fullName>
    </submittedName>
</protein>
<gene>
    <name evidence="1" type="ORF">LARSCL_LOCUS21003</name>
</gene>
<accession>A0AAV2BRV5</accession>
<reference evidence="1 2" key="1">
    <citation type="submission" date="2024-04" db="EMBL/GenBank/DDBJ databases">
        <authorList>
            <person name="Rising A."/>
            <person name="Reimegard J."/>
            <person name="Sonavane S."/>
            <person name="Akerstrom W."/>
            <person name="Nylinder S."/>
            <person name="Hedman E."/>
            <person name="Kallberg Y."/>
        </authorList>
    </citation>
    <scope>NUCLEOTIDE SEQUENCE [LARGE SCALE GENOMIC DNA]</scope>
</reference>
<organism evidence="1 2">
    <name type="scientific">Larinioides sclopetarius</name>
    <dbReference type="NCBI Taxonomy" id="280406"/>
    <lineage>
        <taxon>Eukaryota</taxon>
        <taxon>Metazoa</taxon>
        <taxon>Ecdysozoa</taxon>
        <taxon>Arthropoda</taxon>
        <taxon>Chelicerata</taxon>
        <taxon>Arachnida</taxon>
        <taxon>Araneae</taxon>
        <taxon>Araneomorphae</taxon>
        <taxon>Entelegynae</taxon>
        <taxon>Araneoidea</taxon>
        <taxon>Araneidae</taxon>
        <taxon>Larinioides</taxon>
    </lineage>
</organism>
<evidence type="ECO:0000313" key="1">
    <source>
        <dbReference type="EMBL" id="CAL1298798.1"/>
    </source>
</evidence>
<sequence>MVKGDFSKLNFLWVRSNRNLTSFNQWAFEESAREVNKSAVEYFFHKLTHAERGASLMRTALALLANHPSLNFEEEKLSNALCYLLSAMTPEQQVEAIKAHPVTVYSCFRRFPLSDLFLENTNFLLPFLPLSSYDGLLQKGILRYDKIYFSKLFPEFFKQSPPDYKRFFVSAYEFVPAYGYLNAFFEEGDSEAIEAILRNVDAADRVKLVFNHRILSLFYDNIYEGRWPIVEVFLREAKLSKEEKKRMKDIFIERSRTELQELCKNPKLKVFYDFLDEADDNADTEKKARKRKLEDCCPE</sequence>